<evidence type="ECO:0000313" key="3">
    <source>
        <dbReference type="Proteomes" id="UP000651452"/>
    </source>
</evidence>
<protein>
    <recommendedName>
        <fullName evidence="4">Secreted protein</fullName>
    </recommendedName>
</protein>
<reference evidence="2" key="1">
    <citation type="submission" date="2018-12" db="EMBL/GenBank/DDBJ databases">
        <authorList>
            <person name="Syme R.A."/>
            <person name="Farfan-Caceres L."/>
            <person name="Lichtenzveig J."/>
        </authorList>
    </citation>
    <scope>NUCLEOTIDE SEQUENCE</scope>
    <source>
        <strain evidence="2">Al4</strain>
    </source>
</reference>
<dbReference type="AlphaFoldDB" id="A0A8H7MF18"/>
<evidence type="ECO:0000256" key="1">
    <source>
        <dbReference type="SAM" id="SignalP"/>
    </source>
</evidence>
<feature type="signal peptide" evidence="1">
    <location>
        <begin position="1"/>
        <end position="41"/>
    </location>
</feature>
<dbReference type="Proteomes" id="UP000651452">
    <property type="component" value="Unassembled WGS sequence"/>
</dbReference>
<reference evidence="2" key="2">
    <citation type="submission" date="2020-09" db="EMBL/GenBank/DDBJ databases">
        <title>Reference genome assembly for Australian Ascochyta lentis isolate Al4.</title>
        <authorList>
            <person name="Lee R.C."/>
            <person name="Farfan-Caceres L.M."/>
            <person name="Debler J.W."/>
            <person name="Williams A.H."/>
            <person name="Henares B.M."/>
        </authorList>
    </citation>
    <scope>NUCLEOTIDE SEQUENCE</scope>
    <source>
        <strain evidence="2">Al4</strain>
    </source>
</reference>
<sequence length="122" mass="13243">MSVPAALGGACRPVPTHVAARFIALTLTLDLLVVRPGSLSAAPRTPVTAVETEAPTKCGETVRCTYRPWHSLPAPYLSAIKIVKPFLQYPSAIEIIKPFLQYLSAIKIIKPFLQTPSPSHIR</sequence>
<gene>
    <name evidence="2" type="ORF">EKO04_009504</name>
</gene>
<name>A0A8H7MF18_9PLEO</name>
<keyword evidence="3" id="KW-1185">Reference proteome</keyword>
<organism evidence="2 3">
    <name type="scientific">Ascochyta lentis</name>
    <dbReference type="NCBI Taxonomy" id="205686"/>
    <lineage>
        <taxon>Eukaryota</taxon>
        <taxon>Fungi</taxon>
        <taxon>Dikarya</taxon>
        <taxon>Ascomycota</taxon>
        <taxon>Pezizomycotina</taxon>
        <taxon>Dothideomycetes</taxon>
        <taxon>Pleosporomycetidae</taxon>
        <taxon>Pleosporales</taxon>
        <taxon>Pleosporineae</taxon>
        <taxon>Didymellaceae</taxon>
        <taxon>Ascochyta</taxon>
    </lineage>
</organism>
<keyword evidence="1" id="KW-0732">Signal</keyword>
<evidence type="ECO:0000313" key="2">
    <source>
        <dbReference type="EMBL" id="KAF9692603.1"/>
    </source>
</evidence>
<feature type="chain" id="PRO_5034122404" description="Secreted protein" evidence="1">
    <location>
        <begin position="42"/>
        <end position="122"/>
    </location>
</feature>
<evidence type="ECO:0008006" key="4">
    <source>
        <dbReference type="Google" id="ProtNLM"/>
    </source>
</evidence>
<accession>A0A8H7MF18</accession>
<dbReference type="EMBL" id="RZGK01000018">
    <property type="protein sequence ID" value="KAF9692603.1"/>
    <property type="molecule type" value="Genomic_DNA"/>
</dbReference>
<proteinExistence type="predicted"/>
<comment type="caution">
    <text evidence="2">The sequence shown here is derived from an EMBL/GenBank/DDBJ whole genome shotgun (WGS) entry which is preliminary data.</text>
</comment>